<dbReference type="GO" id="GO:0070008">
    <property type="term" value="F:serine-type exopeptidase activity"/>
    <property type="evidence" value="ECO:0007669"/>
    <property type="project" value="InterPro"/>
</dbReference>
<reference evidence="9" key="1">
    <citation type="submission" date="2024-02" db="UniProtKB">
        <authorList>
            <consortium name="WormBaseParasite"/>
        </authorList>
    </citation>
    <scope>IDENTIFICATION</scope>
</reference>
<evidence type="ECO:0000256" key="7">
    <source>
        <dbReference type="SAM" id="SignalP"/>
    </source>
</evidence>
<proteinExistence type="inferred from homology"/>
<dbReference type="Gene3D" id="3.40.50.1820">
    <property type="entry name" value="alpha/beta hydrolase"/>
    <property type="match status" value="1"/>
</dbReference>
<dbReference type="Pfam" id="PF05577">
    <property type="entry name" value="Peptidase_S28"/>
    <property type="match status" value="1"/>
</dbReference>
<evidence type="ECO:0000313" key="8">
    <source>
        <dbReference type="Proteomes" id="UP000887575"/>
    </source>
</evidence>
<dbReference type="GO" id="GO:0008239">
    <property type="term" value="F:dipeptidyl-peptidase activity"/>
    <property type="evidence" value="ECO:0007669"/>
    <property type="project" value="TreeGrafter"/>
</dbReference>
<evidence type="ECO:0000256" key="2">
    <source>
        <dbReference type="ARBA" id="ARBA00022670"/>
    </source>
</evidence>
<evidence type="ECO:0000313" key="9">
    <source>
        <dbReference type="WBParaSite" id="MBELARI_LOCUS9100"/>
    </source>
</evidence>
<sequence length="673" mass="73495">MRNTLVLALFIGSISATPLIFPRGKHRPPFLLGRPPGGQLRSSFYHATGGQHSLVGDDNPYPWVETLYFTQKLDHYNQTSRATWQQKYYHNQKYYDGKGLIFLMIGGEGPEPIRWAGNPDVSYLKWAAEYGAMVFSLEHRFFGDSWPIKSMEYDALKLCTTQQALADLATFIMAMNKKYAFSNPRWVTFGGSYPGSLSAFFRAKYPDLTVGAIASSAPVNLKLDFYEYAMVVEDDVTITDPTCPGEIRKAFDAMQKLSLSAAGRETLNTIWNLQPKFDTETTKLDITNFLANVYSLFQGMIQYTYDGQSQMTQTNITARALCNMMTNQSVADPIQRAYNVWLWYQSFYGDPDSDITIFPNSYWDMISSMSMKNVNDMDENGADRGWMWLCCNEIGFLQTTDQGRNIFGATVPLNYFLDMCTDLFGSAVTSDFVRDKNIDAENFYQFASEATNIVLPNGSLDPWHALGTYTVDAANGVAPYLINGTAHCSDMYPIYDGEPPALVAARLFIEQNLAYFINNSTQPTIPTIVPPISSTVSISTASLGTTTVATMGTGPTTANTGPTTATTVNTESTTTTTPNTGPTTTTMTTTTTTNTPYTGTGSTSTITTMAPATAGTGPTTTAGTGPTTTAGTGPTTTNTANPGDSSSPTTTKSVTSVRFSFTLLLLSLIALVL</sequence>
<feature type="signal peptide" evidence="7">
    <location>
        <begin position="1"/>
        <end position="16"/>
    </location>
</feature>
<evidence type="ECO:0000256" key="6">
    <source>
        <dbReference type="SAM" id="MobiDB-lite"/>
    </source>
</evidence>
<protein>
    <recommendedName>
        <fullName evidence="10">Serine protease K12H4.7</fullName>
    </recommendedName>
</protein>
<evidence type="ECO:0000256" key="1">
    <source>
        <dbReference type="ARBA" id="ARBA00011079"/>
    </source>
</evidence>
<dbReference type="Gene3D" id="1.20.120.980">
    <property type="entry name" value="Serine carboxypeptidase S28, SKS domain"/>
    <property type="match status" value="1"/>
</dbReference>
<keyword evidence="3 7" id="KW-0732">Signal</keyword>
<name>A0AAF3FPI1_9BILA</name>
<dbReference type="InterPro" id="IPR042269">
    <property type="entry name" value="Ser_carbopepase_S28_SKS"/>
</dbReference>
<dbReference type="WBParaSite" id="MBELARI_LOCUS9100">
    <property type="protein sequence ID" value="MBELARI_LOCUS9100"/>
    <property type="gene ID" value="MBELARI_LOCUS9100"/>
</dbReference>
<keyword evidence="4" id="KW-0378">Hydrolase</keyword>
<organism evidence="8 9">
    <name type="scientific">Mesorhabditis belari</name>
    <dbReference type="NCBI Taxonomy" id="2138241"/>
    <lineage>
        <taxon>Eukaryota</taxon>
        <taxon>Metazoa</taxon>
        <taxon>Ecdysozoa</taxon>
        <taxon>Nematoda</taxon>
        <taxon>Chromadorea</taxon>
        <taxon>Rhabditida</taxon>
        <taxon>Rhabditina</taxon>
        <taxon>Rhabditomorpha</taxon>
        <taxon>Rhabditoidea</taxon>
        <taxon>Rhabditidae</taxon>
        <taxon>Mesorhabditinae</taxon>
        <taxon>Mesorhabditis</taxon>
    </lineage>
</organism>
<evidence type="ECO:0008006" key="10">
    <source>
        <dbReference type="Google" id="ProtNLM"/>
    </source>
</evidence>
<dbReference type="InterPro" id="IPR029058">
    <property type="entry name" value="AB_hydrolase_fold"/>
</dbReference>
<dbReference type="PANTHER" id="PTHR11010">
    <property type="entry name" value="PROTEASE S28 PRO-X CARBOXYPEPTIDASE-RELATED"/>
    <property type="match status" value="1"/>
</dbReference>
<keyword evidence="5" id="KW-0325">Glycoprotein</keyword>
<dbReference type="GO" id="GO:0006508">
    <property type="term" value="P:proteolysis"/>
    <property type="evidence" value="ECO:0007669"/>
    <property type="project" value="UniProtKB-KW"/>
</dbReference>
<dbReference type="PANTHER" id="PTHR11010:SF101">
    <property type="entry name" value="SERINE PROTEASE F56F10.1-RELATED"/>
    <property type="match status" value="1"/>
</dbReference>
<feature type="region of interest" description="Disordered" evidence="6">
    <location>
        <begin position="549"/>
        <end position="653"/>
    </location>
</feature>
<keyword evidence="8" id="KW-1185">Reference proteome</keyword>
<evidence type="ECO:0000256" key="4">
    <source>
        <dbReference type="ARBA" id="ARBA00022801"/>
    </source>
</evidence>
<comment type="similarity">
    <text evidence="1">Belongs to the peptidase S28 family.</text>
</comment>
<dbReference type="SUPFAM" id="SSF53474">
    <property type="entry name" value="alpha/beta-Hydrolases"/>
    <property type="match status" value="1"/>
</dbReference>
<accession>A0AAF3FPI1</accession>
<dbReference type="Proteomes" id="UP000887575">
    <property type="component" value="Unassembled WGS sequence"/>
</dbReference>
<evidence type="ECO:0000256" key="5">
    <source>
        <dbReference type="ARBA" id="ARBA00023180"/>
    </source>
</evidence>
<feature type="chain" id="PRO_5042131455" description="Serine protease K12H4.7" evidence="7">
    <location>
        <begin position="17"/>
        <end position="673"/>
    </location>
</feature>
<dbReference type="FunFam" id="1.20.120.980:FF:000003">
    <property type="entry name" value="Serine protease 16"/>
    <property type="match status" value="1"/>
</dbReference>
<dbReference type="InterPro" id="IPR008758">
    <property type="entry name" value="Peptidase_S28"/>
</dbReference>
<dbReference type="AlphaFoldDB" id="A0AAF3FPI1"/>
<keyword evidence="2" id="KW-0645">Protease</keyword>
<evidence type="ECO:0000256" key="3">
    <source>
        <dbReference type="ARBA" id="ARBA00022729"/>
    </source>
</evidence>